<comment type="caution">
    <text evidence="2">The sequence shown here is derived from an EMBL/GenBank/DDBJ whole genome shotgun (WGS) entry which is preliminary data.</text>
</comment>
<sequence>LEPEQSLTDAYASDRMQLNVDLRRQHIFGDHFPSELLNFIPDINALAQPLRTPPFNQCRDKHSHPPHTPSSQVKTSNRPPPRSTTYI</sequence>
<organism evidence="2 3">
    <name type="scientific">Polypedilum vanderplanki</name>
    <name type="common">Sleeping chironomid midge</name>
    <dbReference type="NCBI Taxonomy" id="319348"/>
    <lineage>
        <taxon>Eukaryota</taxon>
        <taxon>Metazoa</taxon>
        <taxon>Ecdysozoa</taxon>
        <taxon>Arthropoda</taxon>
        <taxon>Hexapoda</taxon>
        <taxon>Insecta</taxon>
        <taxon>Pterygota</taxon>
        <taxon>Neoptera</taxon>
        <taxon>Endopterygota</taxon>
        <taxon>Diptera</taxon>
        <taxon>Nematocera</taxon>
        <taxon>Chironomoidea</taxon>
        <taxon>Chironomidae</taxon>
        <taxon>Chironominae</taxon>
        <taxon>Polypedilum</taxon>
        <taxon>Polypedilum</taxon>
    </lineage>
</organism>
<accession>A0A9J6B900</accession>
<gene>
    <name evidence="2" type="ORF">PVAND_017673</name>
</gene>
<keyword evidence="3" id="KW-1185">Reference proteome</keyword>
<feature type="non-terminal residue" evidence="2">
    <location>
        <position position="1"/>
    </location>
</feature>
<evidence type="ECO:0000313" key="2">
    <source>
        <dbReference type="EMBL" id="KAG5666181.1"/>
    </source>
</evidence>
<dbReference type="AlphaFoldDB" id="A0A9J6B900"/>
<protein>
    <submittedName>
        <fullName evidence="2">Uncharacterized protein</fullName>
    </submittedName>
</protein>
<proteinExistence type="predicted"/>
<name>A0A9J6B900_POLVA</name>
<reference evidence="2" key="1">
    <citation type="submission" date="2021-03" db="EMBL/GenBank/DDBJ databases">
        <title>Chromosome level genome of the anhydrobiotic midge Polypedilum vanderplanki.</title>
        <authorList>
            <person name="Yoshida Y."/>
            <person name="Kikawada T."/>
            <person name="Gusev O."/>
        </authorList>
    </citation>
    <scope>NUCLEOTIDE SEQUENCE</scope>
    <source>
        <strain evidence="2">NIAS01</strain>
        <tissue evidence="2">Whole body or cell culture</tissue>
    </source>
</reference>
<feature type="region of interest" description="Disordered" evidence="1">
    <location>
        <begin position="50"/>
        <end position="87"/>
    </location>
</feature>
<evidence type="ECO:0000256" key="1">
    <source>
        <dbReference type="SAM" id="MobiDB-lite"/>
    </source>
</evidence>
<dbReference type="Proteomes" id="UP001107558">
    <property type="component" value="Unassembled WGS sequence"/>
</dbReference>
<dbReference type="EMBL" id="JADBJN010000034">
    <property type="protein sequence ID" value="KAG5666181.1"/>
    <property type="molecule type" value="Genomic_DNA"/>
</dbReference>
<evidence type="ECO:0000313" key="3">
    <source>
        <dbReference type="Proteomes" id="UP001107558"/>
    </source>
</evidence>
<feature type="compositionally biased region" description="Pro residues" evidence="1">
    <location>
        <begin position="78"/>
        <end position="87"/>
    </location>
</feature>